<dbReference type="SUPFAM" id="SSF52943">
    <property type="entry name" value="ATP synthase (F1-ATPase), gamma subunit"/>
    <property type="match status" value="1"/>
</dbReference>
<dbReference type="PRINTS" id="PR00126">
    <property type="entry name" value="ATPASEGAMMA"/>
</dbReference>
<evidence type="ECO:0000256" key="10">
    <source>
        <dbReference type="HAMAP-Rule" id="MF_00815"/>
    </source>
</evidence>
<dbReference type="GO" id="GO:0042777">
    <property type="term" value="P:proton motive force-driven plasma membrane ATP synthesis"/>
    <property type="evidence" value="ECO:0007669"/>
    <property type="project" value="UniProtKB-UniRule"/>
</dbReference>
<evidence type="ECO:0000256" key="8">
    <source>
        <dbReference type="ARBA" id="ARBA00023196"/>
    </source>
</evidence>
<keyword evidence="5 10" id="KW-0375">Hydrogen ion transport</keyword>
<reference evidence="12 13" key="1">
    <citation type="submission" date="2016-10" db="EMBL/GenBank/DDBJ databases">
        <authorList>
            <person name="de Groot N.N."/>
        </authorList>
    </citation>
    <scope>NUCLEOTIDE SEQUENCE [LARGE SCALE GENOMIC DNA]</scope>
    <source>
        <strain evidence="12 13">AR40</strain>
    </source>
</reference>
<keyword evidence="9 10" id="KW-0066">ATP synthesis</keyword>
<evidence type="ECO:0000256" key="2">
    <source>
        <dbReference type="ARBA" id="ARBA00004170"/>
    </source>
</evidence>
<organism evidence="12 13">
    <name type="scientific">Butyrivibrio fibrisolvens</name>
    <dbReference type="NCBI Taxonomy" id="831"/>
    <lineage>
        <taxon>Bacteria</taxon>
        <taxon>Bacillati</taxon>
        <taxon>Bacillota</taxon>
        <taxon>Clostridia</taxon>
        <taxon>Lachnospirales</taxon>
        <taxon>Lachnospiraceae</taxon>
        <taxon>Butyrivibrio</taxon>
    </lineage>
</organism>
<feature type="coiled-coil region" evidence="11">
    <location>
        <begin position="261"/>
        <end position="318"/>
    </location>
</feature>
<evidence type="ECO:0000256" key="6">
    <source>
        <dbReference type="ARBA" id="ARBA00023065"/>
    </source>
</evidence>
<comment type="similarity">
    <text evidence="3 10">Belongs to the ATPase gamma chain family.</text>
</comment>
<name>A0A1H9UC15_BUTFI</name>
<dbReference type="OrthoDB" id="9812769at2"/>
<keyword evidence="6 10" id="KW-0406">Ion transport</keyword>
<dbReference type="PANTHER" id="PTHR11693">
    <property type="entry name" value="ATP SYNTHASE GAMMA CHAIN"/>
    <property type="match status" value="1"/>
</dbReference>
<evidence type="ECO:0000256" key="7">
    <source>
        <dbReference type="ARBA" id="ARBA00023136"/>
    </source>
</evidence>
<evidence type="ECO:0000313" key="12">
    <source>
        <dbReference type="EMBL" id="SES06791.1"/>
    </source>
</evidence>
<evidence type="ECO:0000256" key="11">
    <source>
        <dbReference type="SAM" id="Coils"/>
    </source>
</evidence>
<dbReference type="AlphaFoldDB" id="A0A1H9UC15"/>
<evidence type="ECO:0000256" key="5">
    <source>
        <dbReference type="ARBA" id="ARBA00022781"/>
    </source>
</evidence>
<evidence type="ECO:0000256" key="3">
    <source>
        <dbReference type="ARBA" id="ARBA00007681"/>
    </source>
</evidence>
<protein>
    <recommendedName>
        <fullName evidence="10">ATP synthase gamma chain</fullName>
    </recommendedName>
    <alternativeName>
        <fullName evidence="10">ATP synthase F1 sector gamma subunit</fullName>
    </alternativeName>
    <alternativeName>
        <fullName evidence="10">F-ATPase gamma subunit</fullName>
    </alternativeName>
</protein>
<dbReference type="NCBIfam" id="TIGR01146">
    <property type="entry name" value="ATPsyn_F1gamma"/>
    <property type="match status" value="1"/>
</dbReference>
<dbReference type="GO" id="GO:0045259">
    <property type="term" value="C:proton-transporting ATP synthase complex"/>
    <property type="evidence" value="ECO:0007669"/>
    <property type="project" value="UniProtKB-KW"/>
</dbReference>
<dbReference type="GO" id="GO:0046933">
    <property type="term" value="F:proton-transporting ATP synthase activity, rotational mechanism"/>
    <property type="evidence" value="ECO:0007669"/>
    <property type="project" value="UniProtKB-UniRule"/>
</dbReference>
<keyword evidence="8 10" id="KW-0139">CF(1)</keyword>
<comment type="subunit">
    <text evidence="10">F-type ATPases have 2 components, CF(1) - the catalytic core - and CF(0) - the membrane proton channel. CF(1) has five subunits: alpha(3), beta(3), gamma(1), delta(1), epsilon(1). CF(0) has three main subunits: a, b and c.</text>
</comment>
<dbReference type="EMBL" id="FOGJ01000018">
    <property type="protein sequence ID" value="SES06791.1"/>
    <property type="molecule type" value="Genomic_DNA"/>
</dbReference>
<keyword evidence="7 10" id="KW-0472">Membrane</keyword>
<dbReference type="GO" id="GO:0005524">
    <property type="term" value="F:ATP binding"/>
    <property type="evidence" value="ECO:0007669"/>
    <property type="project" value="UniProtKB-UniRule"/>
</dbReference>
<gene>
    <name evidence="10" type="primary">atpG</name>
    <name evidence="12" type="ORF">SAMN04487884_11811</name>
</gene>
<dbReference type="Gene3D" id="1.10.287.80">
    <property type="entry name" value="ATP synthase, gamma subunit, helix hairpin domain"/>
    <property type="match status" value="1"/>
</dbReference>
<dbReference type="InterPro" id="IPR000131">
    <property type="entry name" value="ATP_synth_F1_gsu"/>
</dbReference>
<dbReference type="GO" id="GO:0005886">
    <property type="term" value="C:plasma membrane"/>
    <property type="evidence" value="ECO:0007669"/>
    <property type="project" value="UniProtKB-SubCell"/>
</dbReference>
<dbReference type="InterPro" id="IPR035968">
    <property type="entry name" value="ATP_synth_F1_ATPase_gsu"/>
</dbReference>
<dbReference type="RefSeq" id="WP_074756984.1">
    <property type="nucleotide sequence ID" value="NZ_FOGJ01000018.1"/>
</dbReference>
<proteinExistence type="inferred from homology"/>
<dbReference type="Proteomes" id="UP000182584">
    <property type="component" value="Unassembled WGS sequence"/>
</dbReference>
<dbReference type="InterPro" id="IPR023632">
    <property type="entry name" value="ATP_synth_F1_gsu_CS"/>
</dbReference>
<evidence type="ECO:0000256" key="1">
    <source>
        <dbReference type="ARBA" id="ARBA00003456"/>
    </source>
</evidence>
<dbReference type="Gene3D" id="3.40.1380.10">
    <property type="match status" value="1"/>
</dbReference>
<keyword evidence="11" id="KW-0175">Coiled coil</keyword>
<keyword evidence="4 10" id="KW-0813">Transport</keyword>
<comment type="function">
    <text evidence="1 10">Produces ATP from ADP in the presence of a proton gradient across the membrane. The gamma chain is believed to be important in regulating ATPase activity and the flow of protons through the CF(0) complex.</text>
</comment>
<dbReference type="CDD" id="cd12151">
    <property type="entry name" value="F1-ATPase_gamma"/>
    <property type="match status" value="1"/>
</dbReference>
<dbReference type="PROSITE" id="PS00153">
    <property type="entry name" value="ATPASE_GAMMA"/>
    <property type="match status" value="1"/>
</dbReference>
<sequence length="319" mass="36753">MADIKEIQDRIKSVNDTMKITNAMYMIASNKLRKARKMLEETEPYFYAARGMLDRVMRHLPEDSKDPFLNQHEDKDPKDVIRGYIVITDDKGLAGAYNHNVLKLAEEHIRQDGDNWKLYVIGEIGRQYFLRKNIPVDEEFHYTAQNPTLSRARWISSMVLEPYLAGELDEVNIIYTAMKNSLVCETHFEKLLPLERPKNNDEMLKMAGITTPLEEFLMLPSPEAVLDNIVPSLVTGYIYGAMVEAFCSVQNSRMMAMDTANDNAKQMIHELSIQYNRQRQARITQEITEIAAGARALKRAHELQAKMREANLQALKQQQ</sequence>
<evidence type="ECO:0000256" key="4">
    <source>
        <dbReference type="ARBA" id="ARBA00022448"/>
    </source>
</evidence>
<evidence type="ECO:0000256" key="9">
    <source>
        <dbReference type="ARBA" id="ARBA00023310"/>
    </source>
</evidence>
<accession>A0A1H9UC15</accession>
<evidence type="ECO:0000313" key="13">
    <source>
        <dbReference type="Proteomes" id="UP000182584"/>
    </source>
</evidence>
<dbReference type="PANTHER" id="PTHR11693:SF22">
    <property type="entry name" value="ATP SYNTHASE SUBUNIT GAMMA, MITOCHONDRIAL"/>
    <property type="match status" value="1"/>
</dbReference>
<dbReference type="eggNOG" id="COG0224">
    <property type="taxonomic scope" value="Bacteria"/>
</dbReference>
<dbReference type="Pfam" id="PF00231">
    <property type="entry name" value="ATP-synt"/>
    <property type="match status" value="1"/>
</dbReference>
<dbReference type="HAMAP" id="MF_00815">
    <property type="entry name" value="ATP_synth_gamma_bact"/>
    <property type="match status" value="1"/>
</dbReference>
<keyword evidence="10" id="KW-1003">Cell membrane</keyword>
<comment type="subcellular location">
    <subcellularLocation>
        <location evidence="10">Cell membrane</location>
        <topology evidence="10">Peripheral membrane protein</topology>
    </subcellularLocation>
    <subcellularLocation>
        <location evidence="2">Membrane</location>
        <topology evidence="2">Peripheral membrane protein</topology>
    </subcellularLocation>
</comment>